<dbReference type="RefSeq" id="WP_066883817.1">
    <property type="nucleotide sequence ID" value="NZ_LODL01000021.1"/>
</dbReference>
<comment type="caution">
    <text evidence="1">The sequence shown here is derived from an EMBL/GenBank/DDBJ whole genome shotgun (WGS) entry which is preliminary data.</text>
</comment>
<organism evidence="1 2">
    <name type="scientific">Dechloromonas denitrificans</name>
    <dbReference type="NCBI Taxonomy" id="281362"/>
    <lineage>
        <taxon>Bacteria</taxon>
        <taxon>Pseudomonadati</taxon>
        <taxon>Pseudomonadota</taxon>
        <taxon>Betaproteobacteria</taxon>
        <taxon>Rhodocyclales</taxon>
        <taxon>Azonexaceae</taxon>
        <taxon>Dechloromonas</taxon>
    </lineage>
</organism>
<reference evidence="1 2" key="1">
    <citation type="submission" date="2015-12" db="EMBL/GenBank/DDBJ databases">
        <title>Nitrous oxide reduction kinetics distinguish bacteria harboring typical versus atypical NosZ.</title>
        <authorList>
            <person name="Yoon S."/>
            <person name="Nissen S."/>
            <person name="Park D."/>
            <person name="Sanford R.A."/>
            <person name="Loeffler F.E."/>
        </authorList>
    </citation>
    <scope>NUCLEOTIDE SEQUENCE [LARGE SCALE GENOMIC DNA]</scope>
    <source>
        <strain evidence="1 2">ATCC BAA-841</strain>
    </source>
</reference>
<accession>A0A133XH90</accession>
<keyword evidence="2" id="KW-1185">Reference proteome</keyword>
<evidence type="ECO:0000313" key="2">
    <source>
        <dbReference type="Proteomes" id="UP000070186"/>
    </source>
</evidence>
<dbReference type="Proteomes" id="UP000070186">
    <property type="component" value="Unassembled WGS sequence"/>
</dbReference>
<dbReference type="STRING" id="281362.AT959_13240"/>
<gene>
    <name evidence="1" type="ORF">AT959_13240</name>
</gene>
<protein>
    <submittedName>
        <fullName evidence="1">Uncharacterized protein</fullName>
    </submittedName>
</protein>
<dbReference type="AlphaFoldDB" id="A0A133XH90"/>
<evidence type="ECO:0000313" key="1">
    <source>
        <dbReference type="EMBL" id="KXB30311.1"/>
    </source>
</evidence>
<sequence>MALTNPEDAALPVWQAQDGSPIACTEKIKVLNENFRELQQLALDALEDGVLMGCSEVHLRAALHELIDSLKLTFAA</sequence>
<dbReference type="EMBL" id="LODL01000021">
    <property type="protein sequence ID" value="KXB30311.1"/>
    <property type="molecule type" value="Genomic_DNA"/>
</dbReference>
<name>A0A133XH90_9RHOO</name>
<proteinExistence type="predicted"/>